<reference evidence="3 4" key="1">
    <citation type="submission" date="2022-09" db="EMBL/GenBank/DDBJ databases">
        <title>Enrichment on poylsaccharides allowed isolation of novel metabolic and taxonomic groups of Haloarchaea.</title>
        <authorList>
            <person name="Sorokin D.Y."/>
            <person name="Elcheninov A.G."/>
            <person name="Khizhniak T.V."/>
            <person name="Kolganova T.V."/>
            <person name="Kublanov I.V."/>
        </authorList>
    </citation>
    <scope>NUCLEOTIDE SEQUENCE [LARGE SCALE GENOMIC DNA]</scope>
    <source>
        <strain evidence="3 4">AArc-m2/3/4</strain>
    </source>
</reference>
<keyword evidence="1" id="KW-1133">Transmembrane helix</keyword>
<dbReference type="InterPro" id="IPR003675">
    <property type="entry name" value="Rce1/LyrA-like_dom"/>
</dbReference>
<keyword evidence="3" id="KW-0645">Protease</keyword>
<evidence type="ECO:0000259" key="2">
    <source>
        <dbReference type="Pfam" id="PF02517"/>
    </source>
</evidence>
<accession>A0ABT2QGA6</accession>
<feature type="transmembrane region" description="Helical" evidence="1">
    <location>
        <begin position="12"/>
        <end position="39"/>
    </location>
</feature>
<evidence type="ECO:0000256" key="1">
    <source>
        <dbReference type="SAM" id="Phobius"/>
    </source>
</evidence>
<feature type="transmembrane region" description="Helical" evidence="1">
    <location>
        <begin position="51"/>
        <end position="75"/>
    </location>
</feature>
<keyword evidence="1" id="KW-0472">Membrane</keyword>
<keyword evidence="3" id="KW-0482">Metalloprotease</keyword>
<feature type="transmembrane region" description="Helical" evidence="1">
    <location>
        <begin position="203"/>
        <end position="221"/>
    </location>
</feature>
<dbReference type="InterPro" id="IPR042150">
    <property type="entry name" value="MmRce1-like"/>
</dbReference>
<evidence type="ECO:0000313" key="4">
    <source>
        <dbReference type="Proteomes" id="UP001320972"/>
    </source>
</evidence>
<keyword evidence="3" id="KW-0378">Hydrolase</keyword>
<feature type="transmembrane region" description="Helical" evidence="1">
    <location>
        <begin position="254"/>
        <end position="273"/>
    </location>
</feature>
<evidence type="ECO:0000313" key="3">
    <source>
        <dbReference type="EMBL" id="MCU4973964.1"/>
    </source>
</evidence>
<dbReference type="Proteomes" id="UP001320972">
    <property type="component" value="Unassembled WGS sequence"/>
</dbReference>
<name>A0ABT2QGA6_9EURY</name>
<dbReference type="Pfam" id="PF02517">
    <property type="entry name" value="Rce1-like"/>
    <property type="match status" value="1"/>
</dbReference>
<feature type="domain" description="CAAX prenyl protease 2/Lysostaphin resistance protein A-like" evidence="2">
    <location>
        <begin position="139"/>
        <end position="240"/>
    </location>
</feature>
<sequence length="297" mass="32201">MDPTTSSRGHRFGSVGAFVAGREALTFFALTLALSWAVWLPGALGFVEFGSFTLAVIVIGGFGPLVAAALVTWLVGDSLRVWAGQLRRWRVHYSWYLAAFVVPVVIFAASIGVYSALGNPVEQAEALQQIPIYVLPLIFVLNMVFVFLLGGGQEELGWRGFALPRLLDRFNAVTASLIIGAVWALWHLPLFVMEGSSQFNQPFVPYATSLLALSIVFTWLYRGTGCSVLLAMILHASYNSATVLIPFQPVQTGAMSWLLAAVIWVLALGLVAIHGRDLCSSDPMDRETGEDRSPPAA</sequence>
<protein>
    <submittedName>
        <fullName evidence="3">CPBP family intramembrane metalloprotease</fullName>
    </submittedName>
</protein>
<gene>
    <name evidence="3" type="ORF">OB955_14615</name>
</gene>
<organism evidence="3 4">
    <name type="scientific">Natronoglomus mannanivorans</name>
    <dbReference type="NCBI Taxonomy" id="2979990"/>
    <lineage>
        <taxon>Archaea</taxon>
        <taxon>Methanobacteriati</taxon>
        <taxon>Methanobacteriota</taxon>
        <taxon>Stenosarchaea group</taxon>
        <taxon>Halobacteria</taxon>
        <taxon>Halobacteriales</taxon>
        <taxon>Natrialbaceae</taxon>
        <taxon>Natronoglomus</taxon>
    </lineage>
</organism>
<dbReference type="GO" id="GO:0008237">
    <property type="term" value="F:metallopeptidase activity"/>
    <property type="evidence" value="ECO:0007669"/>
    <property type="project" value="UniProtKB-KW"/>
</dbReference>
<dbReference type="PANTHER" id="PTHR35797:SF1">
    <property type="entry name" value="PROTEASE"/>
    <property type="match status" value="1"/>
</dbReference>
<dbReference type="EMBL" id="JAOPKB010000009">
    <property type="protein sequence ID" value="MCU4973964.1"/>
    <property type="molecule type" value="Genomic_DNA"/>
</dbReference>
<proteinExistence type="predicted"/>
<feature type="transmembrane region" description="Helical" evidence="1">
    <location>
        <begin position="130"/>
        <end position="149"/>
    </location>
</feature>
<feature type="transmembrane region" description="Helical" evidence="1">
    <location>
        <begin position="95"/>
        <end position="118"/>
    </location>
</feature>
<keyword evidence="1" id="KW-0812">Transmembrane</keyword>
<dbReference type="RefSeq" id="WP_338008245.1">
    <property type="nucleotide sequence ID" value="NZ_JAOPKB010000009.1"/>
</dbReference>
<feature type="transmembrane region" description="Helical" evidence="1">
    <location>
        <begin position="170"/>
        <end position="191"/>
    </location>
</feature>
<dbReference type="PANTHER" id="PTHR35797">
    <property type="entry name" value="PROTEASE-RELATED"/>
    <property type="match status" value="1"/>
</dbReference>
<feature type="transmembrane region" description="Helical" evidence="1">
    <location>
        <begin position="228"/>
        <end position="248"/>
    </location>
</feature>
<keyword evidence="4" id="KW-1185">Reference proteome</keyword>
<comment type="caution">
    <text evidence="3">The sequence shown here is derived from an EMBL/GenBank/DDBJ whole genome shotgun (WGS) entry which is preliminary data.</text>
</comment>